<reference evidence="2 3" key="1">
    <citation type="journal article" date="2018" name="Biotechnol. Biofuels">
        <title>Integrative visual omics of the white-rot fungus Polyporus brumalis exposes the biotechnological potential of its oxidative enzymes for delignifying raw plant biomass.</title>
        <authorList>
            <person name="Miyauchi S."/>
            <person name="Rancon A."/>
            <person name="Drula E."/>
            <person name="Hage H."/>
            <person name="Chaduli D."/>
            <person name="Favel A."/>
            <person name="Grisel S."/>
            <person name="Henrissat B."/>
            <person name="Herpoel-Gimbert I."/>
            <person name="Ruiz-Duenas F.J."/>
            <person name="Chevret D."/>
            <person name="Hainaut M."/>
            <person name="Lin J."/>
            <person name="Wang M."/>
            <person name="Pangilinan J."/>
            <person name="Lipzen A."/>
            <person name="Lesage-Meessen L."/>
            <person name="Navarro D."/>
            <person name="Riley R."/>
            <person name="Grigoriev I.V."/>
            <person name="Zhou S."/>
            <person name="Raouche S."/>
            <person name="Rosso M.N."/>
        </authorList>
    </citation>
    <scope>NUCLEOTIDE SEQUENCE [LARGE SCALE GENOMIC DNA]</scope>
    <source>
        <strain evidence="2 3">BRFM 1820</strain>
    </source>
</reference>
<feature type="compositionally biased region" description="Polar residues" evidence="1">
    <location>
        <begin position="49"/>
        <end position="59"/>
    </location>
</feature>
<evidence type="ECO:0000313" key="2">
    <source>
        <dbReference type="EMBL" id="RDX48670.1"/>
    </source>
</evidence>
<proteinExistence type="predicted"/>
<accession>A0A371D830</accession>
<feature type="compositionally biased region" description="Low complexity" evidence="1">
    <location>
        <begin position="88"/>
        <end position="108"/>
    </location>
</feature>
<dbReference type="Proteomes" id="UP000256964">
    <property type="component" value="Unassembled WGS sequence"/>
</dbReference>
<evidence type="ECO:0000313" key="3">
    <source>
        <dbReference type="Proteomes" id="UP000256964"/>
    </source>
</evidence>
<evidence type="ECO:0000256" key="1">
    <source>
        <dbReference type="SAM" id="MobiDB-lite"/>
    </source>
</evidence>
<protein>
    <submittedName>
        <fullName evidence="2">Uncharacterized protein</fullName>
    </submittedName>
</protein>
<name>A0A371D830_9APHY</name>
<sequence>MRAPHERDSPVSGEKREAAAQAPPPASADSTGSTDPHPFQSHREERTLTRSVPMNSRRTTAWPRRGPESEAASFARYVQDTGSSALASFSSESADRTPSSLPSSPRTTSRARRLYQSILRRKLRLSICEWCVDPRFIRCVVLHLNVSRMGCETGVSKEGAGCSTVAPKCDLCPWSPFYLSELGTGDLQHRHSHHSFAHRLHPMFLPLLRPPLRAR</sequence>
<keyword evidence="3" id="KW-1185">Reference proteome</keyword>
<feature type="compositionally biased region" description="Basic and acidic residues" evidence="1">
    <location>
        <begin position="1"/>
        <end position="18"/>
    </location>
</feature>
<feature type="region of interest" description="Disordered" evidence="1">
    <location>
        <begin position="1"/>
        <end position="71"/>
    </location>
</feature>
<feature type="region of interest" description="Disordered" evidence="1">
    <location>
        <begin position="88"/>
        <end position="110"/>
    </location>
</feature>
<organism evidence="2 3">
    <name type="scientific">Lentinus brumalis</name>
    <dbReference type="NCBI Taxonomy" id="2498619"/>
    <lineage>
        <taxon>Eukaryota</taxon>
        <taxon>Fungi</taxon>
        <taxon>Dikarya</taxon>
        <taxon>Basidiomycota</taxon>
        <taxon>Agaricomycotina</taxon>
        <taxon>Agaricomycetes</taxon>
        <taxon>Polyporales</taxon>
        <taxon>Polyporaceae</taxon>
        <taxon>Lentinus</taxon>
    </lineage>
</organism>
<dbReference type="EMBL" id="KZ857410">
    <property type="protein sequence ID" value="RDX48670.1"/>
    <property type="molecule type" value="Genomic_DNA"/>
</dbReference>
<dbReference type="AlphaFoldDB" id="A0A371D830"/>
<gene>
    <name evidence="2" type="ORF">OH76DRAFT_647176</name>
</gene>